<dbReference type="RefSeq" id="WP_150089427.1">
    <property type="nucleotide sequence ID" value="NZ_VWSF01000012.1"/>
</dbReference>
<feature type="domain" description="N-acetyltransferase" evidence="1">
    <location>
        <begin position="6"/>
        <end position="173"/>
    </location>
</feature>
<proteinExistence type="predicted"/>
<name>A0A5M6D8S9_9BACT</name>
<comment type="caution">
    <text evidence="2">The sequence shown here is derived from an EMBL/GenBank/DDBJ whole genome shotgun (WGS) entry which is preliminary data.</text>
</comment>
<sequence>MMGAGFITREVTTADIPQLINLYQQVADTGALGRTAAEISEAYIQDFVSKSLARGIILAVCPTDAAAIIVGEIHGYTLGLQTFAHVFEQVTMVVHPAYQGVGVGKLLLNTLQHQIQVKMPHIKKVELMCFGNNQRALNLYLHNGFEIEGRRKKRVLLPNGTFTDGIALAWFNPA</sequence>
<dbReference type="GO" id="GO:0016747">
    <property type="term" value="F:acyltransferase activity, transferring groups other than amino-acyl groups"/>
    <property type="evidence" value="ECO:0007669"/>
    <property type="project" value="InterPro"/>
</dbReference>
<dbReference type="Pfam" id="PF13508">
    <property type="entry name" value="Acetyltransf_7"/>
    <property type="match status" value="1"/>
</dbReference>
<evidence type="ECO:0000313" key="2">
    <source>
        <dbReference type="EMBL" id="KAA5543934.1"/>
    </source>
</evidence>
<dbReference type="PROSITE" id="PS51186">
    <property type="entry name" value="GNAT"/>
    <property type="match status" value="1"/>
</dbReference>
<accession>A0A5M6D8S9</accession>
<dbReference type="Proteomes" id="UP000323426">
    <property type="component" value="Unassembled WGS sequence"/>
</dbReference>
<dbReference type="InterPro" id="IPR000182">
    <property type="entry name" value="GNAT_dom"/>
</dbReference>
<evidence type="ECO:0000313" key="3">
    <source>
        <dbReference type="Proteomes" id="UP000323426"/>
    </source>
</evidence>
<evidence type="ECO:0000259" key="1">
    <source>
        <dbReference type="PROSITE" id="PS51186"/>
    </source>
</evidence>
<dbReference type="InterPro" id="IPR016181">
    <property type="entry name" value="Acyl_CoA_acyltransferase"/>
</dbReference>
<keyword evidence="3" id="KW-1185">Reference proteome</keyword>
<gene>
    <name evidence="2" type="ORF">F0145_15230</name>
</gene>
<dbReference type="EMBL" id="VWSF01000012">
    <property type="protein sequence ID" value="KAA5543934.1"/>
    <property type="molecule type" value="Genomic_DNA"/>
</dbReference>
<dbReference type="AlphaFoldDB" id="A0A5M6D8S9"/>
<keyword evidence="2" id="KW-0808">Transferase</keyword>
<protein>
    <submittedName>
        <fullName evidence="2">GNAT family N-acetyltransferase</fullName>
    </submittedName>
</protein>
<dbReference type="Gene3D" id="3.40.630.30">
    <property type="match status" value="1"/>
</dbReference>
<dbReference type="SUPFAM" id="SSF55729">
    <property type="entry name" value="Acyl-CoA N-acyltransferases (Nat)"/>
    <property type="match status" value="1"/>
</dbReference>
<reference evidence="2 3" key="1">
    <citation type="submission" date="2019-09" db="EMBL/GenBank/DDBJ databases">
        <title>Genome sequence and assembly of Adhaeribacter sp.</title>
        <authorList>
            <person name="Chhetri G."/>
        </authorList>
    </citation>
    <scope>NUCLEOTIDE SEQUENCE [LARGE SCALE GENOMIC DNA]</scope>
    <source>
        <strain evidence="2 3">DK36</strain>
    </source>
</reference>
<organism evidence="2 3">
    <name type="scientific">Adhaeribacter rhizoryzae</name>
    <dbReference type="NCBI Taxonomy" id="2607907"/>
    <lineage>
        <taxon>Bacteria</taxon>
        <taxon>Pseudomonadati</taxon>
        <taxon>Bacteroidota</taxon>
        <taxon>Cytophagia</taxon>
        <taxon>Cytophagales</taxon>
        <taxon>Hymenobacteraceae</taxon>
        <taxon>Adhaeribacter</taxon>
    </lineage>
</organism>